<evidence type="ECO:0000256" key="1">
    <source>
        <dbReference type="ARBA" id="ARBA00022729"/>
    </source>
</evidence>
<keyword evidence="8" id="KW-1185">Reference proteome</keyword>
<evidence type="ECO:0000313" key="8">
    <source>
        <dbReference type="Proteomes" id="UP000663829"/>
    </source>
</evidence>
<feature type="repeat" description="NHL" evidence="4">
    <location>
        <begin position="233"/>
        <end position="270"/>
    </location>
</feature>
<keyword evidence="2" id="KW-0677">Repeat</keyword>
<reference evidence="6" key="1">
    <citation type="submission" date="2021-02" db="EMBL/GenBank/DDBJ databases">
        <authorList>
            <person name="Nowell W R."/>
        </authorList>
    </citation>
    <scope>NUCLEOTIDE SEQUENCE</scope>
</reference>
<organism evidence="6 8">
    <name type="scientific">Didymodactylos carnosus</name>
    <dbReference type="NCBI Taxonomy" id="1234261"/>
    <lineage>
        <taxon>Eukaryota</taxon>
        <taxon>Metazoa</taxon>
        <taxon>Spiralia</taxon>
        <taxon>Gnathifera</taxon>
        <taxon>Rotifera</taxon>
        <taxon>Eurotatoria</taxon>
        <taxon>Bdelloidea</taxon>
        <taxon>Philodinida</taxon>
        <taxon>Philodinidae</taxon>
        <taxon>Didymodactylos</taxon>
    </lineage>
</organism>
<feature type="transmembrane region" description="Helical" evidence="5">
    <location>
        <begin position="49"/>
        <end position="69"/>
    </location>
</feature>
<keyword evidence="5" id="KW-0812">Transmembrane</keyword>
<evidence type="ECO:0000256" key="4">
    <source>
        <dbReference type="PROSITE-ProRule" id="PRU00504"/>
    </source>
</evidence>
<dbReference type="InterPro" id="IPR011042">
    <property type="entry name" value="6-blade_b-propeller_TolB-like"/>
</dbReference>
<accession>A0A815YRR5</accession>
<dbReference type="PROSITE" id="PS51125">
    <property type="entry name" value="NHL"/>
    <property type="match status" value="2"/>
</dbReference>
<keyword evidence="3" id="KW-0325">Glycoprotein</keyword>
<evidence type="ECO:0000313" key="6">
    <source>
        <dbReference type="EMBL" id="CAF1573420.1"/>
    </source>
</evidence>
<dbReference type="Proteomes" id="UP000681722">
    <property type="component" value="Unassembled WGS sequence"/>
</dbReference>
<dbReference type="AlphaFoldDB" id="A0A815YRR5"/>
<dbReference type="OrthoDB" id="342730at2759"/>
<dbReference type="EMBL" id="CAJOBC010096078">
    <property type="protein sequence ID" value="CAF4437389.1"/>
    <property type="molecule type" value="Genomic_DNA"/>
</dbReference>
<protein>
    <recommendedName>
        <fullName evidence="9">NHL repeat containing protein</fullName>
    </recommendedName>
</protein>
<keyword evidence="5" id="KW-0472">Membrane</keyword>
<evidence type="ECO:0008006" key="9">
    <source>
        <dbReference type="Google" id="ProtNLM"/>
    </source>
</evidence>
<proteinExistence type="predicted"/>
<evidence type="ECO:0000313" key="7">
    <source>
        <dbReference type="EMBL" id="CAF4437389.1"/>
    </source>
</evidence>
<dbReference type="PANTHER" id="PTHR10680:SF14">
    <property type="entry name" value="PEPTIDYL-GLYCINE ALPHA-AMIDATING MONOOXYGENASE"/>
    <property type="match status" value="1"/>
</dbReference>
<evidence type="ECO:0000256" key="2">
    <source>
        <dbReference type="ARBA" id="ARBA00022737"/>
    </source>
</evidence>
<gene>
    <name evidence="6" type="ORF">GPM918_LOCUS40552</name>
    <name evidence="7" type="ORF">SRO942_LOCUS41506</name>
</gene>
<dbReference type="EMBL" id="CAJNOQ010030219">
    <property type="protein sequence ID" value="CAF1573420.1"/>
    <property type="molecule type" value="Genomic_DNA"/>
</dbReference>
<evidence type="ECO:0000256" key="3">
    <source>
        <dbReference type="ARBA" id="ARBA00023180"/>
    </source>
</evidence>
<keyword evidence="5" id="KW-1133">Transmembrane helix</keyword>
<feature type="repeat" description="NHL" evidence="4">
    <location>
        <begin position="79"/>
        <end position="118"/>
    </location>
</feature>
<dbReference type="SUPFAM" id="SSF101898">
    <property type="entry name" value="NHL repeat"/>
    <property type="match status" value="2"/>
</dbReference>
<comment type="caution">
    <text evidence="6">The sequence shown here is derived from an EMBL/GenBank/DDBJ whole genome shotgun (WGS) entry which is preliminary data.</text>
</comment>
<dbReference type="Gene3D" id="2.120.10.30">
    <property type="entry name" value="TolB, C-terminal domain"/>
    <property type="match status" value="4"/>
</dbReference>
<dbReference type="Proteomes" id="UP000663829">
    <property type="component" value="Unassembled WGS sequence"/>
</dbReference>
<dbReference type="PANTHER" id="PTHR10680">
    <property type="entry name" value="PEPTIDYL-GLYCINE ALPHA-AMIDATING MONOOXYGENASE"/>
    <property type="match status" value="1"/>
</dbReference>
<keyword evidence="1" id="KW-0732">Signal</keyword>
<evidence type="ECO:0000256" key="5">
    <source>
        <dbReference type="SAM" id="Phobius"/>
    </source>
</evidence>
<dbReference type="Pfam" id="PF01436">
    <property type="entry name" value="NHL"/>
    <property type="match status" value="2"/>
</dbReference>
<sequence>MCRAHYNDDNDNTSSTGFDGLFEHVLRTDNKGNRNLCIRTYRRVKQIRLLIYVPFVAQIVPLICTNGSWATSGSVINTGGSGTGSTQLSGPFDVFIDSNQNIYVADSNNQRVQQWQSGQTNGSTIAGVTSQSGNGFNQFNSPTSVFVDINDNLYVADLNNYRVQRWASNSVVGTTVAGGNGQGPALTQLGTTYSIYVDTNDSVYVSELGNHRVTKWASGASSGVVVAGGAGAGSSATQLQYPVGVTIQTSTGNIYIADQSNHRVQRVSPRMIGNKFFWLSTSYRKNPAGSLTGTTVAGQTGTCGIGSSQLCFPKSVQFDTLGNMYIVDSSNNRIQRWAPNAVSGTTILQQGSGSGLSQLNAPNGGKFDLLGNYYVVDTTNNRIMKYASSCVPTTTASTIATSGSSLMSSSTSAMQYLYISSNIFWSIDATP</sequence>
<dbReference type="InterPro" id="IPR001258">
    <property type="entry name" value="NHL_repeat"/>
</dbReference>
<dbReference type="CDD" id="cd05819">
    <property type="entry name" value="NHL"/>
    <property type="match status" value="1"/>
</dbReference>
<name>A0A815YRR5_9BILA</name>